<proteinExistence type="predicted"/>
<gene>
    <name evidence="1" type="ORF">BJ085DRAFT_31164</name>
</gene>
<evidence type="ECO:0000313" key="2">
    <source>
        <dbReference type="Proteomes" id="UP000268162"/>
    </source>
</evidence>
<organism evidence="1 2">
    <name type="scientific">Dimargaris cristalligena</name>
    <dbReference type="NCBI Taxonomy" id="215637"/>
    <lineage>
        <taxon>Eukaryota</taxon>
        <taxon>Fungi</taxon>
        <taxon>Fungi incertae sedis</taxon>
        <taxon>Zoopagomycota</taxon>
        <taxon>Kickxellomycotina</taxon>
        <taxon>Dimargaritomycetes</taxon>
        <taxon>Dimargaritales</taxon>
        <taxon>Dimargaritaceae</taxon>
        <taxon>Dimargaris</taxon>
    </lineage>
</organism>
<protein>
    <submittedName>
        <fullName evidence="1">Uncharacterized protein</fullName>
    </submittedName>
</protein>
<accession>A0A4P9ZN02</accession>
<reference evidence="2" key="1">
    <citation type="journal article" date="2018" name="Nat. Microbiol.">
        <title>Leveraging single-cell genomics to expand the fungal tree of life.</title>
        <authorList>
            <person name="Ahrendt S.R."/>
            <person name="Quandt C.A."/>
            <person name="Ciobanu D."/>
            <person name="Clum A."/>
            <person name="Salamov A."/>
            <person name="Andreopoulos B."/>
            <person name="Cheng J.F."/>
            <person name="Woyke T."/>
            <person name="Pelin A."/>
            <person name="Henrissat B."/>
            <person name="Reynolds N.K."/>
            <person name="Benny G.L."/>
            <person name="Smith M.E."/>
            <person name="James T.Y."/>
            <person name="Grigoriev I.V."/>
        </authorList>
    </citation>
    <scope>NUCLEOTIDE SEQUENCE [LARGE SCALE GENOMIC DNA]</scope>
    <source>
        <strain evidence="2">RSA 468</strain>
    </source>
</reference>
<dbReference type="EMBL" id="ML003166">
    <property type="protein sequence ID" value="RKP34525.1"/>
    <property type="molecule type" value="Genomic_DNA"/>
</dbReference>
<dbReference type="AlphaFoldDB" id="A0A4P9ZN02"/>
<evidence type="ECO:0000313" key="1">
    <source>
        <dbReference type="EMBL" id="RKP34525.1"/>
    </source>
</evidence>
<name>A0A4P9ZN02_9FUNG</name>
<keyword evidence="2" id="KW-1185">Reference proteome</keyword>
<sequence>MSNIGGSMWDCTGIPNIAMVNQGPANQLPGRNPIPQSYDSTHVGGTTPIGNISNLCGGTYPGNLHPDLPMNATENIDCSHLVTHMICPIEAYNWHCPPPPEPTNFPPCQPHAYPTHSHGWAHYQAVLGRMSLPGPLVKPMCGECAPEPAWDNYLYPTGTLSY</sequence>
<dbReference type="Proteomes" id="UP000268162">
    <property type="component" value="Unassembled WGS sequence"/>
</dbReference>